<dbReference type="Pfam" id="PF04545">
    <property type="entry name" value="Sigma70_r4"/>
    <property type="match status" value="1"/>
</dbReference>
<evidence type="ECO:0000256" key="2">
    <source>
        <dbReference type="ARBA" id="ARBA00023015"/>
    </source>
</evidence>
<dbReference type="InterPro" id="IPR013324">
    <property type="entry name" value="RNA_pol_sigma_r3/r4-like"/>
</dbReference>
<evidence type="ECO:0000313" key="10">
    <source>
        <dbReference type="Proteomes" id="UP000193862"/>
    </source>
</evidence>
<keyword evidence="10" id="KW-1185">Reference proteome</keyword>
<evidence type="ECO:0000259" key="8">
    <source>
        <dbReference type="Pfam" id="PF04545"/>
    </source>
</evidence>
<dbReference type="PANTHER" id="PTHR43133">
    <property type="entry name" value="RNA POLYMERASE ECF-TYPE SIGMA FACTO"/>
    <property type="match status" value="1"/>
</dbReference>
<proteinExistence type="inferred from homology"/>
<evidence type="ECO:0000313" key="9">
    <source>
        <dbReference type="EMBL" id="SLN15416.1"/>
    </source>
</evidence>
<dbReference type="SUPFAM" id="SSF88659">
    <property type="entry name" value="Sigma3 and sigma4 domains of RNA polymerase sigma factors"/>
    <property type="match status" value="1"/>
</dbReference>
<dbReference type="Gene3D" id="1.10.1740.10">
    <property type="match status" value="1"/>
</dbReference>
<dbReference type="InterPro" id="IPR036388">
    <property type="entry name" value="WH-like_DNA-bd_sf"/>
</dbReference>
<dbReference type="OrthoDB" id="9784272at2"/>
<dbReference type="InterPro" id="IPR013325">
    <property type="entry name" value="RNA_pol_sigma_r2"/>
</dbReference>
<evidence type="ECO:0000256" key="6">
    <source>
        <dbReference type="SAM" id="MobiDB-lite"/>
    </source>
</evidence>
<dbReference type="PANTHER" id="PTHR43133:SF62">
    <property type="entry name" value="RNA POLYMERASE SIGMA FACTOR SIGZ"/>
    <property type="match status" value="1"/>
</dbReference>
<dbReference type="InterPro" id="IPR014284">
    <property type="entry name" value="RNA_pol_sigma-70_dom"/>
</dbReference>
<dbReference type="GO" id="GO:0003677">
    <property type="term" value="F:DNA binding"/>
    <property type="evidence" value="ECO:0007669"/>
    <property type="project" value="UniProtKB-KW"/>
</dbReference>
<dbReference type="Pfam" id="PF04542">
    <property type="entry name" value="Sigma70_r2"/>
    <property type="match status" value="1"/>
</dbReference>
<evidence type="ECO:0000256" key="1">
    <source>
        <dbReference type="ARBA" id="ARBA00010641"/>
    </source>
</evidence>
<dbReference type="GO" id="GO:0016987">
    <property type="term" value="F:sigma factor activity"/>
    <property type="evidence" value="ECO:0007669"/>
    <property type="project" value="UniProtKB-KW"/>
</dbReference>
<feature type="domain" description="RNA polymerase sigma-70 region 4" evidence="8">
    <location>
        <begin position="183"/>
        <end position="230"/>
    </location>
</feature>
<feature type="domain" description="RNA polymerase sigma-70 region 2" evidence="7">
    <location>
        <begin position="81"/>
        <end position="149"/>
    </location>
</feature>
<sequence length="237" mass="26501">MTTPYDHLRRRSAPPPLAPPLGDQIRVQRVQRGDLIGQCNIVQDQAETITKADVDTVKVDPWTHCLERIRDERCAESFAALFGHFAPRAKAFLMRGGSSEALAEEAAQEALATVWQKAAKFDGSRASASTWIFTILRNKQIDAIRKARRPEPEDLPWGMEPQADAADSLAMSQEETVLREAVRTLPDAQRDIIERAYFGDLTHAQIAVVTGLPLGTIKSRIRLGLDRLRHEMTKHTT</sequence>
<gene>
    <name evidence="9" type="primary">rpoE</name>
    <name evidence="9" type="ORF">AQS8620_00280</name>
</gene>
<evidence type="ECO:0000259" key="7">
    <source>
        <dbReference type="Pfam" id="PF04542"/>
    </source>
</evidence>
<keyword evidence="3" id="KW-0731">Sigma factor</keyword>
<dbReference type="CDD" id="cd06171">
    <property type="entry name" value="Sigma70_r4"/>
    <property type="match status" value="1"/>
</dbReference>
<dbReference type="Proteomes" id="UP000193862">
    <property type="component" value="Unassembled WGS sequence"/>
</dbReference>
<evidence type="ECO:0000256" key="3">
    <source>
        <dbReference type="ARBA" id="ARBA00023082"/>
    </source>
</evidence>
<reference evidence="9 10" key="1">
    <citation type="submission" date="2017-03" db="EMBL/GenBank/DDBJ databases">
        <authorList>
            <person name="Afonso C.L."/>
            <person name="Miller P.J."/>
            <person name="Scott M.A."/>
            <person name="Spackman E."/>
            <person name="Goraichik I."/>
            <person name="Dimitrov K.M."/>
            <person name="Suarez D.L."/>
            <person name="Swayne D.E."/>
        </authorList>
    </citation>
    <scope>NUCLEOTIDE SEQUENCE [LARGE SCALE GENOMIC DNA]</scope>
    <source>
        <strain evidence="9 10">CECT 8620</strain>
    </source>
</reference>
<comment type="similarity">
    <text evidence="1">Belongs to the sigma-70 factor family. ECF subfamily.</text>
</comment>
<keyword evidence="4" id="KW-0238">DNA-binding</keyword>
<dbReference type="InterPro" id="IPR007627">
    <property type="entry name" value="RNA_pol_sigma70_r2"/>
</dbReference>
<evidence type="ECO:0000256" key="5">
    <source>
        <dbReference type="ARBA" id="ARBA00023163"/>
    </source>
</evidence>
<keyword evidence="2" id="KW-0805">Transcription regulation</keyword>
<protein>
    <submittedName>
        <fullName evidence="9">ECF RNA polymerase sigma factor RpoE</fullName>
    </submittedName>
</protein>
<feature type="region of interest" description="Disordered" evidence="6">
    <location>
        <begin position="1"/>
        <end position="20"/>
    </location>
</feature>
<name>A0A1Y5RE96_9RHOB</name>
<keyword evidence="5" id="KW-0804">Transcription</keyword>
<dbReference type="SUPFAM" id="SSF88946">
    <property type="entry name" value="Sigma2 domain of RNA polymerase sigma factors"/>
    <property type="match status" value="1"/>
</dbReference>
<dbReference type="EMBL" id="FWFS01000001">
    <property type="protein sequence ID" value="SLN15416.1"/>
    <property type="molecule type" value="Genomic_DNA"/>
</dbReference>
<dbReference type="InterPro" id="IPR007630">
    <property type="entry name" value="RNA_pol_sigma70_r4"/>
</dbReference>
<dbReference type="Gene3D" id="1.10.10.10">
    <property type="entry name" value="Winged helix-like DNA-binding domain superfamily/Winged helix DNA-binding domain"/>
    <property type="match status" value="1"/>
</dbReference>
<dbReference type="AlphaFoldDB" id="A0A1Y5RE96"/>
<dbReference type="NCBIfam" id="TIGR02937">
    <property type="entry name" value="sigma70-ECF"/>
    <property type="match status" value="1"/>
</dbReference>
<dbReference type="GO" id="GO:0006352">
    <property type="term" value="P:DNA-templated transcription initiation"/>
    <property type="evidence" value="ECO:0007669"/>
    <property type="project" value="InterPro"/>
</dbReference>
<accession>A0A1Y5RE96</accession>
<dbReference type="InterPro" id="IPR039425">
    <property type="entry name" value="RNA_pol_sigma-70-like"/>
</dbReference>
<organism evidence="9 10">
    <name type="scientific">Aquimixticola soesokkakensis</name>
    <dbReference type="NCBI Taxonomy" id="1519096"/>
    <lineage>
        <taxon>Bacteria</taxon>
        <taxon>Pseudomonadati</taxon>
        <taxon>Pseudomonadota</taxon>
        <taxon>Alphaproteobacteria</taxon>
        <taxon>Rhodobacterales</taxon>
        <taxon>Paracoccaceae</taxon>
        <taxon>Aquimixticola</taxon>
    </lineage>
</organism>
<evidence type="ECO:0000256" key="4">
    <source>
        <dbReference type="ARBA" id="ARBA00023125"/>
    </source>
</evidence>